<reference evidence="3" key="1">
    <citation type="submission" date="2022-02" db="EMBL/GenBank/DDBJ databases">
        <title>Fredinandcohnia quinoae sp. nov. isolated from Chenopodium quinoa seeds.</title>
        <authorList>
            <person name="Saati-Santamaria Z."/>
            <person name="Flores-Felix J.D."/>
            <person name="Igual J.M."/>
            <person name="Velazquez E."/>
            <person name="Garcia-Fraile P."/>
            <person name="Martinez-Molina E."/>
        </authorList>
    </citation>
    <scope>NUCLEOTIDE SEQUENCE</scope>
    <source>
        <strain evidence="3">SECRCQ15</strain>
    </source>
</reference>
<dbReference type="EMBL" id="JAKTTI010000031">
    <property type="protein sequence ID" value="MCH1626990.1"/>
    <property type="molecule type" value="Genomic_DNA"/>
</dbReference>
<dbReference type="NCBIfam" id="TIGR03167">
    <property type="entry name" value="tRNA_sel_U_synt"/>
    <property type="match status" value="1"/>
</dbReference>
<keyword evidence="3" id="KW-0808">Transferase</keyword>
<dbReference type="Proteomes" id="UP001431131">
    <property type="component" value="Unassembled WGS sequence"/>
</dbReference>
<proteinExistence type="predicted"/>
<dbReference type="PANTHER" id="PTHR30401">
    <property type="entry name" value="TRNA 2-SELENOURIDINE SYNTHASE"/>
    <property type="match status" value="1"/>
</dbReference>
<accession>A0AAW5E6X7</accession>
<dbReference type="SUPFAM" id="SSF52540">
    <property type="entry name" value="P-loop containing nucleoside triphosphate hydrolases"/>
    <property type="match status" value="1"/>
</dbReference>
<feature type="domain" description="Rhodanese" evidence="2">
    <location>
        <begin position="15"/>
        <end position="131"/>
    </location>
</feature>
<protein>
    <submittedName>
        <fullName evidence="3">tRNA 2-selenouridine(34) synthase MnmH</fullName>
        <ecNumber evidence="3">2.5.1.-</ecNumber>
    </submittedName>
</protein>
<dbReference type="Gene3D" id="3.40.250.10">
    <property type="entry name" value="Rhodanese-like domain"/>
    <property type="match status" value="1"/>
</dbReference>
<sequence length="350" mass="40287">MFQDISVEQFLQKQKNDELVLVDVRSPSEFKEATIPGSVNIPFFTDEERAEIGTIYKQVSIDAAKERGLEIISVKLPDFIRSFQQIDGEKGIFCWRGGMRSKTSATLLALMGIHSYRLVGGIHAYRKWIVETLDDLGQEFLPEAYVLNGYTGTGKTMILNHLANEGYPVLDLEKMANHRGSVFGQIGLKPHNQKMFDIMFVQDALKYKQSPLVLFEAESKRIGRTVLPDFLLKKKDEGIQIFIKMPIEERVNHIIEDYRPWEHHKECMEAFDRIKKRIHTPIAAAIEASLENEDFQTAVRLLLEFYYDPRYKYTAVQHPEDRNIIIEAKNVDDAVQVIKGIIKEKLPSLK</sequence>
<dbReference type="InterPro" id="IPR058840">
    <property type="entry name" value="AAA_SelU"/>
</dbReference>
<dbReference type="PROSITE" id="PS50206">
    <property type="entry name" value="RHODANESE_3"/>
    <property type="match status" value="1"/>
</dbReference>
<dbReference type="EC" id="2.5.1.-" evidence="3"/>
<dbReference type="InterPro" id="IPR017582">
    <property type="entry name" value="SelU"/>
</dbReference>
<comment type="caution">
    <text evidence="3">The sequence shown here is derived from an EMBL/GenBank/DDBJ whole genome shotgun (WGS) entry which is preliminary data.</text>
</comment>
<dbReference type="Pfam" id="PF26341">
    <property type="entry name" value="AAA_SelU"/>
    <property type="match status" value="1"/>
</dbReference>
<organism evidence="3 4">
    <name type="scientific">Fredinandcohnia quinoae</name>
    <dbReference type="NCBI Taxonomy" id="2918902"/>
    <lineage>
        <taxon>Bacteria</taxon>
        <taxon>Bacillati</taxon>
        <taxon>Bacillota</taxon>
        <taxon>Bacilli</taxon>
        <taxon>Bacillales</taxon>
        <taxon>Bacillaceae</taxon>
        <taxon>Fredinandcohnia</taxon>
    </lineage>
</organism>
<dbReference type="Gene3D" id="3.40.50.300">
    <property type="entry name" value="P-loop containing nucleotide triphosphate hydrolases"/>
    <property type="match status" value="1"/>
</dbReference>
<evidence type="ECO:0000313" key="3">
    <source>
        <dbReference type="EMBL" id="MCH1626990.1"/>
    </source>
</evidence>
<dbReference type="AlphaFoldDB" id="A0AAW5E6X7"/>
<dbReference type="InterPro" id="IPR001763">
    <property type="entry name" value="Rhodanese-like_dom"/>
</dbReference>
<keyword evidence="4" id="KW-1185">Reference proteome</keyword>
<dbReference type="SMART" id="SM00450">
    <property type="entry name" value="RHOD"/>
    <property type="match status" value="1"/>
</dbReference>
<dbReference type="RefSeq" id="WP_240256907.1">
    <property type="nucleotide sequence ID" value="NZ_JAKTTI010000031.1"/>
</dbReference>
<dbReference type="InterPro" id="IPR027417">
    <property type="entry name" value="P-loop_NTPase"/>
</dbReference>
<evidence type="ECO:0000259" key="2">
    <source>
        <dbReference type="PROSITE" id="PS50206"/>
    </source>
</evidence>
<gene>
    <name evidence="3" type="primary">mnmH</name>
    <name evidence="3" type="ORF">MJG50_16775</name>
</gene>
<name>A0AAW5E6X7_9BACI</name>
<dbReference type="GO" id="GO:0002098">
    <property type="term" value="P:tRNA wobble uridine modification"/>
    <property type="evidence" value="ECO:0007669"/>
    <property type="project" value="InterPro"/>
</dbReference>
<dbReference type="GO" id="GO:0043828">
    <property type="term" value="F:tRNA 2-selenouridine synthase activity"/>
    <property type="evidence" value="ECO:0007669"/>
    <property type="project" value="InterPro"/>
</dbReference>
<dbReference type="Pfam" id="PF00581">
    <property type="entry name" value="Rhodanese"/>
    <property type="match status" value="1"/>
</dbReference>
<evidence type="ECO:0000313" key="4">
    <source>
        <dbReference type="Proteomes" id="UP001431131"/>
    </source>
</evidence>
<dbReference type="NCBIfam" id="NF008750">
    <property type="entry name" value="PRK11784.1-2"/>
    <property type="match status" value="1"/>
</dbReference>
<dbReference type="InterPro" id="IPR036873">
    <property type="entry name" value="Rhodanese-like_dom_sf"/>
</dbReference>
<dbReference type="PANTHER" id="PTHR30401:SF0">
    <property type="entry name" value="TRNA 2-SELENOURIDINE SYNTHASE"/>
    <property type="match status" value="1"/>
</dbReference>
<dbReference type="SUPFAM" id="SSF52821">
    <property type="entry name" value="Rhodanese/Cell cycle control phosphatase"/>
    <property type="match status" value="1"/>
</dbReference>
<evidence type="ECO:0000256" key="1">
    <source>
        <dbReference type="ARBA" id="ARBA00023266"/>
    </source>
</evidence>
<keyword evidence="1" id="KW-0711">Selenium</keyword>